<dbReference type="InterPro" id="IPR045249">
    <property type="entry name" value="HARBI1-like"/>
</dbReference>
<evidence type="ECO:0000256" key="5">
    <source>
        <dbReference type="ARBA" id="ARBA00022723"/>
    </source>
</evidence>
<dbReference type="InterPro" id="IPR058353">
    <property type="entry name" value="DUF8040"/>
</dbReference>
<sequence>MGPYAFGRLVQILRGTGRLTDNAYSCVEEQAVKSLYILAQNERNQSIGFFFHWSTEITSRHFHKAIISLEDKFFIKPDGTQVPPEIRYNNRFFPYFKDCLGVIDGTHFRVKVPKNEVSMYRRRKDFSSQNILDACTFYLKFTYVLHGWKGSAVDSRILDNATSREDKLKAHQ</sequence>
<proteinExistence type="inferred from homology"/>
<feature type="domain" description="DDE Tnp4" evidence="8">
    <location>
        <begin position="103"/>
        <end position="164"/>
    </location>
</feature>
<feature type="non-terminal residue" evidence="10">
    <location>
        <position position="172"/>
    </location>
</feature>
<dbReference type="GO" id="GO:0005634">
    <property type="term" value="C:nucleus"/>
    <property type="evidence" value="ECO:0007669"/>
    <property type="project" value="UniProtKB-SubCell"/>
</dbReference>
<comment type="subcellular location">
    <subcellularLocation>
        <location evidence="2">Nucleus</location>
    </subcellularLocation>
</comment>
<evidence type="ECO:0000256" key="1">
    <source>
        <dbReference type="ARBA" id="ARBA00001968"/>
    </source>
</evidence>
<dbReference type="PANTHER" id="PTHR22930">
    <property type="match status" value="1"/>
</dbReference>
<keyword evidence="7" id="KW-0539">Nucleus</keyword>
<dbReference type="AlphaFoldDB" id="A0AA88QV76"/>
<comment type="caution">
    <text evidence="10">The sequence shown here is derived from an EMBL/GenBank/DDBJ whole genome shotgun (WGS) entry which is preliminary data.</text>
</comment>
<dbReference type="InterPro" id="IPR027806">
    <property type="entry name" value="HARBI1_dom"/>
</dbReference>
<organism evidence="10 11">
    <name type="scientific">Escallonia rubra</name>
    <dbReference type="NCBI Taxonomy" id="112253"/>
    <lineage>
        <taxon>Eukaryota</taxon>
        <taxon>Viridiplantae</taxon>
        <taxon>Streptophyta</taxon>
        <taxon>Embryophyta</taxon>
        <taxon>Tracheophyta</taxon>
        <taxon>Spermatophyta</taxon>
        <taxon>Magnoliopsida</taxon>
        <taxon>eudicotyledons</taxon>
        <taxon>Gunneridae</taxon>
        <taxon>Pentapetalae</taxon>
        <taxon>asterids</taxon>
        <taxon>campanulids</taxon>
        <taxon>Escalloniales</taxon>
        <taxon>Escalloniaceae</taxon>
        <taxon>Escallonia</taxon>
    </lineage>
</organism>
<comment type="similarity">
    <text evidence="3">Belongs to the HARBI1 family.</text>
</comment>
<dbReference type="GO" id="GO:0004518">
    <property type="term" value="F:nuclease activity"/>
    <property type="evidence" value="ECO:0007669"/>
    <property type="project" value="UniProtKB-KW"/>
</dbReference>
<keyword evidence="5" id="KW-0479">Metal-binding</keyword>
<evidence type="ECO:0000256" key="2">
    <source>
        <dbReference type="ARBA" id="ARBA00004123"/>
    </source>
</evidence>
<dbReference type="Pfam" id="PF26138">
    <property type="entry name" value="DUF8040"/>
    <property type="match status" value="1"/>
</dbReference>
<evidence type="ECO:0000256" key="7">
    <source>
        <dbReference type="ARBA" id="ARBA00023242"/>
    </source>
</evidence>
<evidence type="ECO:0000259" key="9">
    <source>
        <dbReference type="Pfam" id="PF26138"/>
    </source>
</evidence>
<evidence type="ECO:0000256" key="3">
    <source>
        <dbReference type="ARBA" id="ARBA00006958"/>
    </source>
</evidence>
<reference evidence="10" key="1">
    <citation type="submission" date="2022-12" db="EMBL/GenBank/DDBJ databases">
        <title>Draft genome assemblies for two species of Escallonia (Escalloniales).</title>
        <authorList>
            <person name="Chanderbali A."/>
            <person name="Dervinis C."/>
            <person name="Anghel I."/>
            <person name="Soltis D."/>
            <person name="Soltis P."/>
            <person name="Zapata F."/>
        </authorList>
    </citation>
    <scope>NUCLEOTIDE SEQUENCE</scope>
    <source>
        <strain evidence="10">UCBG92.1500</strain>
        <tissue evidence="10">Leaf</tissue>
    </source>
</reference>
<keyword evidence="4" id="KW-0540">Nuclease</keyword>
<dbReference type="Pfam" id="PF13359">
    <property type="entry name" value="DDE_Tnp_4"/>
    <property type="match status" value="1"/>
</dbReference>
<evidence type="ECO:0008006" key="12">
    <source>
        <dbReference type="Google" id="ProtNLM"/>
    </source>
</evidence>
<evidence type="ECO:0000256" key="6">
    <source>
        <dbReference type="ARBA" id="ARBA00022801"/>
    </source>
</evidence>
<evidence type="ECO:0000256" key="4">
    <source>
        <dbReference type="ARBA" id="ARBA00022722"/>
    </source>
</evidence>
<dbReference type="EMBL" id="JAVXUO010002598">
    <property type="protein sequence ID" value="KAK2971211.1"/>
    <property type="molecule type" value="Genomic_DNA"/>
</dbReference>
<keyword evidence="6" id="KW-0378">Hydrolase</keyword>
<dbReference type="GO" id="GO:0016787">
    <property type="term" value="F:hydrolase activity"/>
    <property type="evidence" value="ECO:0007669"/>
    <property type="project" value="UniProtKB-KW"/>
</dbReference>
<dbReference type="PANTHER" id="PTHR22930:SF268">
    <property type="entry name" value="NUCLEASE HARBI1"/>
    <property type="match status" value="1"/>
</dbReference>
<comment type="cofactor">
    <cofactor evidence="1">
        <name>a divalent metal cation</name>
        <dbReference type="ChEBI" id="CHEBI:60240"/>
    </cofactor>
</comment>
<name>A0AA88QV76_9ASTE</name>
<dbReference type="Proteomes" id="UP001187471">
    <property type="component" value="Unassembled WGS sequence"/>
</dbReference>
<evidence type="ECO:0000313" key="11">
    <source>
        <dbReference type="Proteomes" id="UP001187471"/>
    </source>
</evidence>
<keyword evidence="11" id="KW-1185">Reference proteome</keyword>
<protein>
    <recommendedName>
        <fullName evidence="12">DDE Tnp4 domain-containing protein</fullName>
    </recommendedName>
</protein>
<feature type="domain" description="DUF8040" evidence="9">
    <location>
        <begin position="1"/>
        <end position="66"/>
    </location>
</feature>
<gene>
    <name evidence="10" type="ORF">RJ640_029889</name>
</gene>
<dbReference type="GO" id="GO:0046872">
    <property type="term" value="F:metal ion binding"/>
    <property type="evidence" value="ECO:0007669"/>
    <property type="project" value="UniProtKB-KW"/>
</dbReference>
<accession>A0AA88QV76</accession>
<evidence type="ECO:0000313" key="10">
    <source>
        <dbReference type="EMBL" id="KAK2971211.1"/>
    </source>
</evidence>
<evidence type="ECO:0000259" key="8">
    <source>
        <dbReference type="Pfam" id="PF13359"/>
    </source>
</evidence>